<dbReference type="RefSeq" id="WP_160625129.1">
    <property type="nucleotide sequence ID" value="NZ_WUUQ01000002.1"/>
</dbReference>
<reference evidence="1 2" key="2">
    <citation type="submission" date="2020-01" db="EMBL/GenBank/DDBJ databases">
        <title>Clostridiaceae sp. nov. isolated from the gut of human by culturomics.</title>
        <authorList>
            <person name="Chang Y."/>
        </authorList>
    </citation>
    <scope>NUCLEOTIDE SEQUENCE [LARGE SCALE GENOMIC DNA]</scope>
    <source>
        <strain evidence="1 2">DONG20-135</strain>
    </source>
</reference>
<evidence type="ECO:0000313" key="2">
    <source>
        <dbReference type="Proteomes" id="UP000434036"/>
    </source>
</evidence>
<sequence>MKKFLISIIVSIVMVTAGAMTFFFELSDFEIVEGKDFTPYEESAMKSTTLNVKDAPIIIDSDDYLNIEWRYDDSMKDEVKIMTSPYLSMDRHNNYININTRHYSFKDAVKIGEYILNGLKKHEIRIHDHDHYGFTEVIIICSKDNMSNIVIND</sequence>
<dbReference type="Proteomes" id="UP000434036">
    <property type="component" value="Unassembled WGS sequence"/>
</dbReference>
<dbReference type="AlphaFoldDB" id="A0A6N8U691"/>
<accession>A0A6N8U691</accession>
<protein>
    <submittedName>
        <fullName evidence="1">Uncharacterized protein</fullName>
    </submittedName>
</protein>
<organism evidence="1 2">
    <name type="scientific">Copranaerobaculum intestinale</name>
    <dbReference type="NCBI Taxonomy" id="2692629"/>
    <lineage>
        <taxon>Bacteria</taxon>
        <taxon>Bacillati</taxon>
        <taxon>Bacillota</taxon>
        <taxon>Erysipelotrichia</taxon>
        <taxon>Erysipelotrichales</taxon>
        <taxon>Erysipelotrichaceae</taxon>
        <taxon>Copranaerobaculum</taxon>
    </lineage>
</organism>
<dbReference type="EMBL" id="WUUQ01000002">
    <property type="protein sequence ID" value="MXQ73718.1"/>
    <property type="molecule type" value="Genomic_DNA"/>
</dbReference>
<comment type="caution">
    <text evidence="1">The sequence shown here is derived from an EMBL/GenBank/DDBJ whole genome shotgun (WGS) entry which is preliminary data.</text>
</comment>
<name>A0A6N8U691_9FIRM</name>
<evidence type="ECO:0000313" key="1">
    <source>
        <dbReference type="EMBL" id="MXQ73718.1"/>
    </source>
</evidence>
<reference evidence="1 2" key="1">
    <citation type="submission" date="2019-12" db="EMBL/GenBank/DDBJ databases">
        <authorList>
            <person name="Yang R."/>
        </authorList>
    </citation>
    <scope>NUCLEOTIDE SEQUENCE [LARGE SCALE GENOMIC DNA]</scope>
    <source>
        <strain evidence="1 2">DONG20-135</strain>
    </source>
</reference>
<gene>
    <name evidence="1" type="ORF">GSF08_07180</name>
</gene>
<proteinExistence type="predicted"/>
<keyword evidence="2" id="KW-1185">Reference proteome</keyword>